<evidence type="ECO:0000313" key="9">
    <source>
        <dbReference type="Proteomes" id="UP001250214"/>
    </source>
</evidence>
<feature type="transmembrane region" description="Helical" evidence="6">
    <location>
        <begin position="41"/>
        <end position="62"/>
    </location>
</feature>
<dbReference type="RefSeq" id="WP_310913847.1">
    <property type="nucleotide sequence ID" value="NZ_JAVLVT010000010.1"/>
</dbReference>
<evidence type="ECO:0000256" key="2">
    <source>
        <dbReference type="ARBA" id="ARBA00022692"/>
    </source>
</evidence>
<evidence type="ECO:0000256" key="4">
    <source>
        <dbReference type="ARBA" id="ARBA00023136"/>
    </source>
</evidence>
<reference evidence="9" key="1">
    <citation type="submission" date="2023-07" db="EMBL/GenBank/DDBJ databases">
        <title>Novel species in the genus Lipingzhangella isolated from Sambhar Salt Lake.</title>
        <authorList>
            <person name="Jiya N."/>
            <person name="Kajale S."/>
            <person name="Sharma A."/>
        </authorList>
    </citation>
    <scope>NUCLEOTIDE SEQUENCE [LARGE SCALE GENOMIC DNA]</scope>
    <source>
        <strain evidence="9">LS1_29</strain>
    </source>
</reference>
<dbReference type="InterPro" id="IPR000412">
    <property type="entry name" value="ABC_2_transport"/>
</dbReference>
<feature type="transmembrane region" description="Helical" evidence="6">
    <location>
        <begin position="154"/>
        <end position="174"/>
    </location>
</feature>
<feature type="transmembrane region" description="Helical" evidence="6">
    <location>
        <begin position="241"/>
        <end position="263"/>
    </location>
</feature>
<dbReference type="PANTHER" id="PTHR43027:SF2">
    <property type="entry name" value="TRANSPORT PERMEASE PROTEIN"/>
    <property type="match status" value="1"/>
</dbReference>
<feature type="transmembrane region" description="Helical" evidence="6">
    <location>
        <begin position="118"/>
        <end position="142"/>
    </location>
</feature>
<keyword evidence="5" id="KW-0046">Antibiotic resistance</keyword>
<gene>
    <name evidence="8" type="ORF">RIF23_18470</name>
</gene>
<evidence type="ECO:0000259" key="7">
    <source>
        <dbReference type="Pfam" id="PF12698"/>
    </source>
</evidence>
<feature type="transmembrane region" description="Helical" evidence="6">
    <location>
        <begin position="186"/>
        <end position="205"/>
    </location>
</feature>
<keyword evidence="3 6" id="KW-1133">Transmembrane helix</keyword>
<evidence type="ECO:0000256" key="5">
    <source>
        <dbReference type="ARBA" id="ARBA00023251"/>
    </source>
</evidence>
<name>A0ABU2HAH5_9ACTN</name>
<evidence type="ECO:0000256" key="1">
    <source>
        <dbReference type="ARBA" id="ARBA00004141"/>
    </source>
</evidence>
<evidence type="ECO:0000313" key="8">
    <source>
        <dbReference type="EMBL" id="MDS1272278.1"/>
    </source>
</evidence>
<evidence type="ECO:0000256" key="3">
    <source>
        <dbReference type="ARBA" id="ARBA00022989"/>
    </source>
</evidence>
<feature type="domain" description="ABC-2 type transporter transmembrane" evidence="7">
    <location>
        <begin position="80"/>
        <end position="258"/>
    </location>
</feature>
<dbReference type="InterPro" id="IPR052902">
    <property type="entry name" value="ABC-2_transporter"/>
</dbReference>
<proteinExistence type="predicted"/>
<keyword evidence="2 6" id="KW-0812">Transmembrane</keyword>
<evidence type="ECO:0000256" key="6">
    <source>
        <dbReference type="SAM" id="Phobius"/>
    </source>
</evidence>
<organism evidence="8 9">
    <name type="scientific">Lipingzhangella rawalii</name>
    <dbReference type="NCBI Taxonomy" id="2055835"/>
    <lineage>
        <taxon>Bacteria</taxon>
        <taxon>Bacillati</taxon>
        <taxon>Actinomycetota</taxon>
        <taxon>Actinomycetes</taxon>
        <taxon>Streptosporangiales</taxon>
        <taxon>Nocardiopsidaceae</taxon>
        <taxon>Lipingzhangella</taxon>
    </lineage>
</organism>
<dbReference type="Pfam" id="PF12698">
    <property type="entry name" value="ABC2_membrane_3"/>
    <property type="match status" value="1"/>
</dbReference>
<dbReference type="Proteomes" id="UP001250214">
    <property type="component" value="Unassembled WGS sequence"/>
</dbReference>
<comment type="subcellular location">
    <subcellularLocation>
        <location evidence="1">Membrane</location>
        <topology evidence="1">Multi-pass membrane protein</topology>
    </subcellularLocation>
</comment>
<dbReference type="EMBL" id="JAVLVT010000010">
    <property type="protein sequence ID" value="MDS1272278.1"/>
    <property type="molecule type" value="Genomic_DNA"/>
</dbReference>
<dbReference type="PIRSF" id="PIRSF006648">
    <property type="entry name" value="DrrB"/>
    <property type="match status" value="1"/>
</dbReference>
<keyword evidence="9" id="KW-1185">Reference proteome</keyword>
<comment type="caution">
    <text evidence="8">The sequence shown here is derived from an EMBL/GenBank/DDBJ whole genome shotgun (WGS) entry which is preliminary data.</text>
</comment>
<sequence length="269" mass="28743">MSDVDRRNASESAAAGGTARRQLTALGWAELLLFVRAKSNLVNVLFIPALVLVALTVTMNLYDLDALGLALGPVMLATATGIVLVFSLYVPLTGTYVARREELLLKRLRTGEVGDTTILLGSALPAISIVITQMLLIGAIVIPMTNAGPPAAPHYIIIGIVLGCIMMAGFAAATSAAARTSENVQVAIVPLLVLLPSTSGTFFPLEAMPQPVQDVFHWMPMTPIIDLVRAGWTGDVEPAEAMLRIGLLVLWTVIALGAAHRWFRWEPRV</sequence>
<dbReference type="InterPro" id="IPR013525">
    <property type="entry name" value="ABC2_TM"/>
</dbReference>
<feature type="transmembrane region" description="Helical" evidence="6">
    <location>
        <begin position="74"/>
        <end position="97"/>
    </location>
</feature>
<dbReference type="PANTHER" id="PTHR43027">
    <property type="entry name" value="DOXORUBICIN RESISTANCE ABC TRANSPORTER PERMEASE PROTEIN DRRC-RELATED"/>
    <property type="match status" value="1"/>
</dbReference>
<protein>
    <submittedName>
        <fullName evidence="8">ABC transporter permease</fullName>
    </submittedName>
</protein>
<keyword evidence="4 6" id="KW-0472">Membrane</keyword>
<accession>A0ABU2HAH5</accession>